<feature type="transmembrane region" description="Helical" evidence="4">
    <location>
        <begin position="112"/>
        <end position="135"/>
    </location>
</feature>
<feature type="transmembrane region" description="Helical" evidence="4">
    <location>
        <begin position="375"/>
        <end position="397"/>
    </location>
</feature>
<dbReference type="AlphaFoldDB" id="A0A1I5E5B0"/>
<feature type="transmembrane region" description="Helical" evidence="4">
    <location>
        <begin position="61"/>
        <end position="82"/>
    </location>
</feature>
<dbReference type="Proteomes" id="UP000198968">
    <property type="component" value="Unassembled WGS sequence"/>
</dbReference>
<reference evidence="6" key="1">
    <citation type="submission" date="2016-10" db="EMBL/GenBank/DDBJ databases">
        <authorList>
            <person name="Varghese N."/>
            <person name="Submissions S."/>
        </authorList>
    </citation>
    <scope>NUCLEOTIDE SEQUENCE [LARGE SCALE GENOMIC DNA]</scope>
    <source>
        <strain evidence="6">OV426</strain>
    </source>
</reference>
<keyword evidence="1 4" id="KW-0812">Transmembrane</keyword>
<dbReference type="PANTHER" id="PTHR23523:SF2">
    <property type="entry name" value="2-NITROIMIDAZOLE TRANSPORTER"/>
    <property type="match status" value="1"/>
</dbReference>
<evidence type="ECO:0000256" key="2">
    <source>
        <dbReference type="ARBA" id="ARBA00022989"/>
    </source>
</evidence>
<dbReference type="Pfam" id="PF07690">
    <property type="entry name" value="MFS_1"/>
    <property type="match status" value="1"/>
</dbReference>
<feature type="transmembrane region" description="Helical" evidence="4">
    <location>
        <begin position="288"/>
        <end position="306"/>
    </location>
</feature>
<keyword evidence="3 4" id="KW-0472">Membrane</keyword>
<evidence type="ECO:0000256" key="3">
    <source>
        <dbReference type="ARBA" id="ARBA00023136"/>
    </source>
</evidence>
<dbReference type="GO" id="GO:0022857">
    <property type="term" value="F:transmembrane transporter activity"/>
    <property type="evidence" value="ECO:0007669"/>
    <property type="project" value="InterPro"/>
</dbReference>
<feature type="transmembrane region" description="Helical" evidence="4">
    <location>
        <begin position="147"/>
        <end position="168"/>
    </location>
</feature>
<dbReference type="PANTHER" id="PTHR23523">
    <property type="match status" value="1"/>
</dbReference>
<feature type="transmembrane region" description="Helical" evidence="4">
    <location>
        <begin position="347"/>
        <end position="369"/>
    </location>
</feature>
<dbReference type="InterPro" id="IPR052524">
    <property type="entry name" value="MFS_Cyanate_Porter"/>
</dbReference>
<protein>
    <submittedName>
        <fullName evidence="5">MFS transporter, CP family, cyanate transporter</fullName>
    </submittedName>
</protein>
<feature type="transmembrane region" description="Helical" evidence="4">
    <location>
        <begin position="174"/>
        <end position="195"/>
    </location>
</feature>
<dbReference type="InterPro" id="IPR011701">
    <property type="entry name" value="MFS"/>
</dbReference>
<dbReference type="EMBL" id="FOVG01000003">
    <property type="protein sequence ID" value="SFO06719.1"/>
    <property type="molecule type" value="Genomic_DNA"/>
</dbReference>
<dbReference type="InterPro" id="IPR036259">
    <property type="entry name" value="MFS_trans_sf"/>
</dbReference>
<dbReference type="Gene3D" id="1.20.1250.20">
    <property type="entry name" value="MFS general substrate transporter like domains"/>
    <property type="match status" value="2"/>
</dbReference>
<accession>A0A1I5E5B0</accession>
<feature type="transmembrane region" description="Helical" evidence="4">
    <location>
        <begin position="258"/>
        <end position="276"/>
    </location>
</feature>
<name>A0A1I5E5B0_9GAMM</name>
<keyword evidence="2 4" id="KW-1133">Transmembrane helix</keyword>
<evidence type="ECO:0000313" key="6">
    <source>
        <dbReference type="Proteomes" id="UP000198968"/>
    </source>
</evidence>
<keyword evidence="6" id="KW-1185">Reference proteome</keyword>
<feature type="transmembrane region" description="Helical" evidence="4">
    <location>
        <begin position="226"/>
        <end position="246"/>
    </location>
</feature>
<feature type="transmembrane region" description="Helical" evidence="4">
    <location>
        <begin position="312"/>
        <end position="335"/>
    </location>
</feature>
<evidence type="ECO:0000313" key="5">
    <source>
        <dbReference type="EMBL" id="SFO06719.1"/>
    </source>
</evidence>
<dbReference type="SUPFAM" id="SSF103473">
    <property type="entry name" value="MFS general substrate transporter"/>
    <property type="match status" value="1"/>
</dbReference>
<evidence type="ECO:0000256" key="1">
    <source>
        <dbReference type="ARBA" id="ARBA00022692"/>
    </source>
</evidence>
<sequence>MIPAMMPVQHPAKPLAAFSSATFFLFVLLLTAANLRAPITVAGPVLQDIRETFGLSAGEAGLFNFIPLMLFALLAPPAAWLGNRIGLERSLWGALCLITAGSLLRWQPAEAALWGGTLLLSAGIAAANVLLPPLIKRDFTAHTAKYIGLYAATMSITASLASGIAVPLSQLSTAGWRLSLVVWALPGLVALLAWLPLLRQRQSTLAPADATVAHRHPWRSAGGWQIALFMALQSLAFYTLIDWFTVFAQDNGFSQASAGWLLFWYQAIAIVANLGCMMALKRVKDARFTAFIASSGIFFGMLGLLLNPQWAAIWLTLAGLGAGASLVLCLSLFNLRATNHRQASQLSGMAQCVGYALAALGPLFFGILHEQSGNWTLPFSVLALLSLLQMLLAPLAAQSKPIS</sequence>
<organism evidence="5 6">
    <name type="scientific">Candidatus Pantoea varia</name>
    <dbReference type="NCBI Taxonomy" id="1881036"/>
    <lineage>
        <taxon>Bacteria</taxon>
        <taxon>Pseudomonadati</taxon>
        <taxon>Pseudomonadota</taxon>
        <taxon>Gammaproteobacteria</taxon>
        <taxon>Enterobacterales</taxon>
        <taxon>Erwiniaceae</taxon>
        <taxon>Pantoea</taxon>
    </lineage>
</organism>
<dbReference type="CDD" id="cd17339">
    <property type="entry name" value="MFS_NIMT_CynX_like"/>
    <property type="match status" value="1"/>
</dbReference>
<evidence type="ECO:0000256" key="4">
    <source>
        <dbReference type="SAM" id="Phobius"/>
    </source>
</evidence>
<gene>
    <name evidence="5" type="ORF">SAMN05428971_2783</name>
</gene>
<proteinExistence type="predicted"/>